<dbReference type="PANTHER" id="PTHR39339">
    <property type="entry name" value="SLR1444 PROTEIN"/>
    <property type="match status" value="1"/>
</dbReference>
<comment type="caution">
    <text evidence="4">The sequence shown here is derived from an EMBL/GenBank/DDBJ whole genome shotgun (WGS) entry which is preliminary data.</text>
</comment>
<keyword evidence="5" id="KW-1185">Reference proteome</keyword>
<evidence type="ECO:0000259" key="2">
    <source>
        <dbReference type="PROSITE" id="PS51707"/>
    </source>
</evidence>
<dbReference type="Gene3D" id="2.40.320.10">
    <property type="entry name" value="Hypothetical Protein Pfu-838710-001"/>
    <property type="match status" value="1"/>
</dbReference>
<name>A0A7K3WFN6_9ACTN</name>
<dbReference type="PROSITE" id="PS51708">
    <property type="entry name" value="CHAD"/>
    <property type="match status" value="1"/>
</dbReference>
<dbReference type="PANTHER" id="PTHR39339:SF1">
    <property type="entry name" value="CHAD DOMAIN-CONTAINING PROTEIN"/>
    <property type="match status" value="1"/>
</dbReference>
<dbReference type="InterPro" id="IPR007899">
    <property type="entry name" value="CHAD_dom"/>
</dbReference>
<dbReference type="PROSITE" id="PS51707">
    <property type="entry name" value="CYTH"/>
    <property type="match status" value="1"/>
</dbReference>
<feature type="domain" description="CHAD" evidence="3">
    <location>
        <begin position="301"/>
        <end position="587"/>
    </location>
</feature>
<evidence type="ECO:0000313" key="5">
    <source>
        <dbReference type="Proteomes" id="UP000470470"/>
    </source>
</evidence>
<dbReference type="SMART" id="SM01118">
    <property type="entry name" value="CYTH"/>
    <property type="match status" value="1"/>
</dbReference>
<dbReference type="Pfam" id="PF01928">
    <property type="entry name" value="CYTH"/>
    <property type="match status" value="1"/>
</dbReference>
<evidence type="ECO:0000313" key="4">
    <source>
        <dbReference type="EMBL" id="NEL55227.1"/>
    </source>
</evidence>
<proteinExistence type="predicted"/>
<dbReference type="EMBL" id="JAAGWK010000021">
    <property type="protein sequence ID" value="NEL55227.1"/>
    <property type="molecule type" value="Genomic_DNA"/>
</dbReference>
<dbReference type="CDD" id="cd07374">
    <property type="entry name" value="CYTH-like_Pase"/>
    <property type="match status" value="1"/>
</dbReference>
<dbReference type="AlphaFoldDB" id="A0A7K3WFN6"/>
<dbReference type="Gene3D" id="1.40.20.10">
    <property type="entry name" value="CHAD domain"/>
    <property type="match status" value="1"/>
</dbReference>
<accession>A0A7K3WFN6</accession>
<dbReference type="SMART" id="SM00880">
    <property type="entry name" value="CHAD"/>
    <property type="match status" value="1"/>
</dbReference>
<evidence type="ECO:0000256" key="1">
    <source>
        <dbReference type="SAM" id="MobiDB-lite"/>
    </source>
</evidence>
<dbReference type="InterPro" id="IPR033469">
    <property type="entry name" value="CYTH-like_dom_sf"/>
</dbReference>
<evidence type="ECO:0000259" key="3">
    <source>
        <dbReference type="PROSITE" id="PS51708"/>
    </source>
</evidence>
<feature type="domain" description="CYTH" evidence="2">
    <location>
        <begin position="5"/>
        <end position="207"/>
    </location>
</feature>
<dbReference type="Pfam" id="PF05235">
    <property type="entry name" value="CHAD"/>
    <property type="match status" value="1"/>
</dbReference>
<feature type="region of interest" description="Disordered" evidence="1">
    <location>
        <begin position="209"/>
        <end position="302"/>
    </location>
</feature>
<dbReference type="SUPFAM" id="SSF55154">
    <property type="entry name" value="CYTH-like phosphatases"/>
    <property type="match status" value="1"/>
</dbReference>
<sequence>MASEHIEIERKFDVEEGYVLPDLSGVDGVHSVGEPVVHQLQASYHDTADLRLLRAKVTLRRRTGGPDAGWHVKLPAEAGARRELQSPLGRAVKTVPKAVLDPVLGIVRRAPTAVVATLSTRRLVTPLLAADGRVLAEVADDHVTGTAVSTGPGEAAVVTTWRELEVELVDGDEEVLAAVAAELVVSGARVSRSRAKVERVLADRLAGLDRPAVPSDDDADTAPVDMEAAPAPTDDDETAREADGAGSTSEAEGASPRGKAKGKAKTKDKGQGKAKDKGKAKGKAKGKGKAGSTGDDEPDQPQDAGAVVVAAVQQQLAALQRADLMVRTGQPDGVHQVRVAARRLRSILAAYRPVLQREHTDPVREELRWLGQELSGARDSEVSLAHLLQVVADQPAELVVGPVVEQLRAAEQAAEDTSAGGAGVAVLRQTRHLELLDRLFALVADPPLTEEAAGPAGPALAAVVAKTVKRLRRFVRAAEDAADDEARDLALHEVRKAAKRVRYTAEVAAGTLGSPVGGLVSVMKQLQEVLGDRQDTVVTREQCLRLGGEASAAGESAFTHGRLHALEEARSAAAEADFWALWPTLRPALRAATHLRP</sequence>
<protein>
    <submittedName>
        <fullName evidence="4">CYTH and CHAD domain-containing protein</fullName>
    </submittedName>
</protein>
<dbReference type="RefSeq" id="WP_152731538.1">
    <property type="nucleotide sequence ID" value="NZ_JAABOZ010000008.1"/>
</dbReference>
<feature type="compositionally biased region" description="Basic and acidic residues" evidence="1">
    <location>
        <begin position="265"/>
        <end position="279"/>
    </location>
</feature>
<gene>
    <name evidence="4" type="ORF">G1H19_14615</name>
</gene>
<dbReference type="InterPro" id="IPR023577">
    <property type="entry name" value="CYTH_domain"/>
</dbReference>
<organism evidence="4 5">
    <name type="scientific">Goekera deserti</name>
    <dbReference type="NCBI Taxonomy" id="2497753"/>
    <lineage>
        <taxon>Bacteria</taxon>
        <taxon>Bacillati</taxon>
        <taxon>Actinomycetota</taxon>
        <taxon>Actinomycetes</taxon>
        <taxon>Geodermatophilales</taxon>
        <taxon>Geodermatophilaceae</taxon>
        <taxon>Goekera</taxon>
    </lineage>
</organism>
<dbReference type="Proteomes" id="UP000470470">
    <property type="component" value="Unassembled WGS sequence"/>
</dbReference>
<reference evidence="4 5" key="1">
    <citation type="submission" date="2020-02" db="EMBL/GenBank/DDBJ databases">
        <title>The whole genome sequence of CPCC 205119.</title>
        <authorList>
            <person name="Jiang Z."/>
        </authorList>
    </citation>
    <scope>NUCLEOTIDE SEQUENCE [LARGE SCALE GENOMIC DNA]</scope>
    <source>
        <strain evidence="4 5">CPCC 205119</strain>
    </source>
</reference>
<dbReference type="InterPro" id="IPR038186">
    <property type="entry name" value="CHAD_dom_sf"/>
</dbReference>